<evidence type="ECO:0000256" key="4">
    <source>
        <dbReference type="ARBA" id="ARBA00023163"/>
    </source>
</evidence>
<sequence>MDFDERHLRAFLAVAETGSLGRAAAVVNLTQPSLSRMIQAMEQRLGHKLFERQSKGMALTAAGEILLPHARLLAFEMRAARDQLDALRGLRRGVVRVGAVAAAMRTLVAQALGTLLARHPQLTAQTLEEVDDGLLGTLLERRVDVVVTASALDHHEVECLGTCAYADRFGVFAAADHPLSRCAEPVALPDLVDQGWVMPGPGATPRVQFEARFRAAGLPVPAVVVESSSVETMVAVAAHSRLLCWLPEPLVMPHLAMGTLGEVPAPALSHARAMRLYRHRAGLLPEAARQFVRCLPLEA</sequence>
<protein>
    <submittedName>
        <fullName evidence="6">LysR family transcriptional regulator</fullName>
    </submittedName>
</protein>
<keyword evidence="3" id="KW-0238">DNA-binding</keyword>
<evidence type="ECO:0000313" key="6">
    <source>
        <dbReference type="EMBL" id="MFC3672507.1"/>
    </source>
</evidence>
<dbReference type="Gene3D" id="3.40.190.290">
    <property type="match status" value="1"/>
</dbReference>
<dbReference type="PANTHER" id="PTHR30419:SF8">
    <property type="entry name" value="NITROGEN ASSIMILATION TRANSCRIPTIONAL ACTIVATOR-RELATED"/>
    <property type="match status" value="1"/>
</dbReference>
<dbReference type="InterPro" id="IPR036388">
    <property type="entry name" value="WH-like_DNA-bd_sf"/>
</dbReference>
<keyword evidence="2" id="KW-0805">Transcription regulation</keyword>
<dbReference type="SUPFAM" id="SSF53850">
    <property type="entry name" value="Periplasmic binding protein-like II"/>
    <property type="match status" value="1"/>
</dbReference>
<dbReference type="PANTHER" id="PTHR30419">
    <property type="entry name" value="HTH-TYPE TRANSCRIPTIONAL REGULATOR YBHD"/>
    <property type="match status" value="1"/>
</dbReference>
<dbReference type="InterPro" id="IPR036390">
    <property type="entry name" value="WH_DNA-bd_sf"/>
</dbReference>
<proteinExistence type="inferred from homology"/>
<comment type="similarity">
    <text evidence="1">Belongs to the LysR transcriptional regulatory family.</text>
</comment>
<organism evidence="6 7">
    <name type="scientific">Novosphingobium pokkalii</name>
    <dbReference type="NCBI Taxonomy" id="1770194"/>
    <lineage>
        <taxon>Bacteria</taxon>
        <taxon>Pseudomonadati</taxon>
        <taxon>Pseudomonadota</taxon>
        <taxon>Alphaproteobacteria</taxon>
        <taxon>Sphingomonadales</taxon>
        <taxon>Sphingomonadaceae</taxon>
        <taxon>Novosphingobium</taxon>
    </lineage>
</organism>
<dbReference type="Pfam" id="PF03466">
    <property type="entry name" value="LysR_substrate"/>
    <property type="match status" value="1"/>
</dbReference>
<evidence type="ECO:0000256" key="3">
    <source>
        <dbReference type="ARBA" id="ARBA00023125"/>
    </source>
</evidence>
<dbReference type="SUPFAM" id="SSF46785">
    <property type="entry name" value="Winged helix' DNA-binding domain"/>
    <property type="match status" value="1"/>
</dbReference>
<dbReference type="InterPro" id="IPR050950">
    <property type="entry name" value="HTH-type_LysR_regulators"/>
</dbReference>
<dbReference type="PROSITE" id="PS50931">
    <property type="entry name" value="HTH_LYSR"/>
    <property type="match status" value="1"/>
</dbReference>
<reference evidence="7" key="1">
    <citation type="journal article" date="2019" name="Int. J. Syst. Evol. Microbiol.">
        <title>The Global Catalogue of Microorganisms (GCM) 10K type strain sequencing project: providing services to taxonomists for standard genome sequencing and annotation.</title>
        <authorList>
            <consortium name="The Broad Institute Genomics Platform"/>
            <consortium name="The Broad Institute Genome Sequencing Center for Infectious Disease"/>
            <person name="Wu L."/>
            <person name="Ma J."/>
        </authorList>
    </citation>
    <scope>NUCLEOTIDE SEQUENCE [LARGE SCALE GENOMIC DNA]</scope>
    <source>
        <strain evidence="7">KCTC 42224</strain>
    </source>
</reference>
<evidence type="ECO:0000256" key="2">
    <source>
        <dbReference type="ARBA" id="ARBA00023015"/>
    </source>
</evidence>
<accession>A0ABV7V6J4</accession>
<dbReference type="InterPro" id="IPR005119">
    <property type="entry name" value="LysR_subst-bd"/>
</dbReference>
<dbReference type="PRINTS" id="PR00039">
    <property type="entry name" value="HTHLYSR"/>
</dbReference>
<dbReference type="InterPro" id="IPR000847">
    <property type="entry name" value="LysR_HTH_N"/>
</dbReference>
<evidence type="ECO:0000313" key="7">
    <source>
        <dbReference type="Proteomes" id="UP001595683"/>
    </source>
</evidence>
<evidence type="ECO:0000256" key="1">
    <source>
        <dbReference type="ARBA" id="ARBA00009437"/>
    </source>
</evidence>
<keyword evidence="7" id="KW-1185">Reference proteome</keyword>
<evidence type="ECO:0000259" key="5">
    <source>
        <dbReference type="PROSITE" id="PS50931"/>
    </source>
</evidence>
<dbReference type="EMBL" id="JBHRYE010000022">
    <property type="protein sequence ID" value="MFC3672507.1"/>
    <property type="molecule type" value="Genomic_DNA"/>
</dbReference>
<comment type="caution">
    <text evidence="6">The sequence shown here is derived from an EMBL/GenBank/DDBJ whole genome shotgun (WGS) entry which is preliminary data.</text>
</comment>
<gene>
    <name evidence="6" type="ORF">ACFOOT_13870</name>
</gene>
<dbReference type="Pfam" id="PF00126">
    <property type="entry name" value="HTH_1"/>
    <property type="match status" value="1"/>
</dbReference>
<dbReference type="RefSeq" id="WP_191323524.1">
    <property type="nucleotide sequence ID" value="NZ_BMZP01000004.1"/>
</dbReference>
<feature type="domain" description="HTH lysR-type" evidence="5">
    <location>
        <begin position="1"/>
        <end position="60"/>
    </location>
</feature>
<dbReference type="Gene3D" id="1.10.10.10">
    <property type="entry name" value="Winged helix-like DNA-binding domain superfamily/Winged helix DNA-binding domain"/>
    <property type="match status" value="1"/>
</dbReference>
<dbReference type="Proteomes" id="UP001595683">
    <property type="component" value="Unassembled WGS sequence"/>
</dbReference>
<keyword evidence="4" id="KW-0804">Transcription</keyword>
<name>A0ABV7V6J4_9SPHN</name>